<proteinExistence type="predicted"/>
<dbReference type="Proteomes" id="UP000632222">
    <property type="component" value="Unassembled WGS sequence"/>
</dbReference>
<gene>
    <name evidence="2" type="ORF">GCM10008938_33270</name>
</gene>
<dbReference type="EMBL" id="BMOD01000014">
    <property type="protein sequence ID" value="GGJ44415.1"/>
    <property type="molecule type" value="Genomic_DNA"/>
</dbReference>
<reference evidence="3" key="1">
    <citation type="journal article" date="2019" name="Int. J. Syst. Evol. Microbiol.">
        <title>The Global Catalogue of Microorganisms (GCM) 10K type strain sequencing project: providing services to taxonomists for standard genome sequencing and annotation.</title>
        <authorList>
            <consortium name="The Broad Institute Genomics Platform"/>
            <consortium name="The Broad Institute Genome Sequencing Center for Infectious Disease"/>
            <person name="Wu L."/>
            <person name="Ma J."/>
        </authorList>
    </citation>
    <scope>NUCLEOTIDE SEQUENCE [LARGE SCALE GENOMIC DNA]</scope>
    <source>
        <strain evidence="3">JCM 14370</strain>
    </source>
</reference>
<feature type="transmembrane region" description="Helical" evidence="1">
    <location>
        <begin position="12"/>
        <end position="30"/>
    </location>
</feature>
<evidence type="ECO:0000256" key="1">
    <source>
        <dbReference type="SAM" id="Phobius"/>
    </source>
</evidence>
<accession>A0ABQ2D386</accession>
<organism evidence="2 3">
    <name type="scientific">Deinococcus roseus</name>
    <dbReference type="NCBI Taxonomy" id="392414"/>
    <lineage>
        <taxon>Bacteria</taxon>
        <taxon>Thermotogati</taxon>
        <taxon>Deinococcota</taxon>
        <taxon>Deinococci</taxon>
        <taxon>Deinococcales</taxon>
        <taxon>Deinococcaceae</taxon>
        <taxon>Deinococcus</taxon>
    </lineage>
</organism>
<keyword evidence="1" id="KW-0472">Membrane</keyword>
<feature type="transmembrane region" description="Helical" evidence="1">
    <location>
        <begin position="133"/>
        <end position="155"/>
    </location>
</feature>
<keyword evidence="1" id="KW-0812">Transmembrane</keyword>
<evidence type="ECO:0000313" key="2">
    <source>
        <dbReference type="EMBL" id="GGJ44415.1"/>
    </source>
</evidence>
<protein>
    <recommendedName>
        <fullName evidence="4">DUF975 family protein</fullName>
    </recommendedName>
</protein>
<keyword evidence="3" id="KW-1185">Reference proteome</keyword>
<dbReference type="RefSeq" id="WP_189004395.1">
    <property type="nucleotide sequence ID" value="NZ_BMOD01000014.1"/>
</dbReference>
<name>A0ABQ2D386_9DEIO</name>
<feature type="transmembrane region" description="Helical" evidence="1">
    <location>
        <begin position="175"/>
        <end position="199"/>
    </location>
</feature>
<evidence type="ECO:0000313" key="3">
    <source>
        <dbReference type="Proteomes" id="UP000632222"/>
    </source>
</evidence>
<sequence length="224" mass="25606">MLNFRTLKFINAGALTFTMATTLIFLNQAWQCTQMTHFKAHALKTWDASLKQILTPHNPEALDGALQGTFLQVSGWGFGMMALGYLLWAAYQHPSVQQRLQTTLAKWRNQHPPVLQDEEKTQLIQQHKVLSRLIALPLSFSLFLWCSFWLMAHLVEIVTYIDMAKAYFHDTQSKIGMQVAYLQGMMVLGEILLFFVAVLGGSRVLKLAVPWYGTYLQQRPTRSL</sequence>
<feature type="transmembrane region" description="Helical" evidence="1">
    <location>
        <begin position="73"/>
        <end position="91"/>
    </location>
</feature>
<evidence type="ECO:0008006" key="4">
    <source>
        <dbReference type="Google" id="ProtNLM"/>
    </source>
</evidence>
<keyword evidence="1" id="KW-1133">Transmembrane helix</keyword>
<comment type="caution">
    <text evidence="2">The sequence shown here is derived from an EMBL/GenBank/DDBJ whole genome shotgun (WGS) entry which is preliminary data.</text>
</comment>